<protein>
    <recommendedName>
        <fullName evidence="1">P-type ATPase N-terminal domain-containing protein</fullName>
    </recommendedName>
</protein>
<dbReference type="PANTHER" id="PTHR24092">
    <property type="entry name" value="PROBABLE PHOSPHOLIPID-TRANSPORTING ATPASE"/>
    <property type="match status" value="1"/>
</dbReference>
<name>A0AAU9LLH7_9ASTR</name>
<reference evidence="2 3" key="1">
    <citation type="submission" date="2022-01" db="EMBL/GenBank/DDBJ databases">
        <authorList>
            <person name="Xiong W."/>
            <person name="Schranz E."/>
        </authorList>
    </citation>
    <scope>NUCLEOTIDE SEQUENCE [LARGE SCALE GENOMIC DNA]</scope>
</reference>
<dbReference type="AlphaFoldDB" id="A0AAU9LLH7"/>
<dbReference type="GO" id="GO:0045332">
    <property type="term" value="P:phospholipid translocation"/>
    <property type="evidence" value="ECO:0007669"/>
    <property type="project" value="TreeGrafter"/>
</dbReference>
<organism evidence="2 3">
    <name type="scientific">Lactuca virosa</name>
    <dbReference type="NCBI Taxonomy" id="75947"/>
    <lineage>
        <taxon>Eukaryota</taxon>
        <taxon>Viridiplantae</taxon>
        <taxon>Streptophyta</taxon>
        <taxon>Embryophyta</taxon>
        <taxon>Tracheophyta</taxon>
        <taxon>Spermatophyta</taxon>
        <taxon>Magnoliopsida</taxon>
        <taxon>eudicotyledons</taxon>
        <taxon>Gunneridae</taxon>
        <taxon>Pentapetalae</taxon>
        <taxon>asterids</taxon>
        <taxon>campanulids</taxon>
        <taxon>Asterales</taxon>
        <taxon>Asteraceae</taxon>
        <taxon>Cichorioideae</taxon>
        <taxon>Cichorieae</taxon>
        <taxon>Lactucinae</taxon>
        <taxon>Lactuca</taxon>
    </lineage>
</organism>
<dbReference type="SUPFAM" id="SSF81665">
    <property type="entry name" value="Calcium ATPase, transmembrane domain M"/>
    <property type="match status" value="1"/>
</dbReference>
<proteinExistence type="predicted"/>
<gene>
    <name evidence="2" type="ORF">LVIROSA_LOCUS3172</name>
</gene>
<dbReference type="PANTHER" id="PTHR24092:SF176">
    <property type="entry name" value="PHOSPHOLIPID-TRANSPORTING ATPASE"/>
    <property type="match status" value="1"/>
</dbReference>
<accession>A0AAU9LLH7</accession>
<evidence type="ECO:0000313" key="3">
    <source>
        <dbReference type="Proteomes" id="UP001157418"/>
    </source>
</evidence>
<dbReference type="EMBL" id="CAKMRJ010000001">
    <property type="protein sequence ID" value="CAH1415315.1"/>
    <property type="molecule type" value="Genomic_DNA"/>
</dbReference>
<evidence type="ECO:0000313" key="2">
    <source>
        <dbReference type="EMBL" id="CAH1415315.1"/>
    </source>
</evidence>
<dbReference type="Proteomes" id="UP001157418">
    <property type="component" value="Unassembled WGS sequence"/>
</dbReference>
<sequence>MKFSQPQHHSLSLSLPCTSVVGASIFDESSIIRKCILVGGFGFFHFDGKRWNKSQAAAEQPLHISQHPVKTIVQEREAGGELSGYPRVIQVNRPLVPEEDTPTFCSNYVSTTKYTFFNFLPIALFEQFNRVANFYFLVAAGLTFTDYAPFDWPSQVVPLALVVGFSLAKELYEDLQRYWQDKAANRRDTAVHVGNGVFEKKQWREVCVGDIVNVKKR</sequence>
<dbReference type="InterPro" id="IPR032631">
    <property type="entry name" value="P-type_ATPase_N"/>
</dbReference>
<comment type="caution">
    <text evidence="2">The sequence shown here is derived from an EMBL/GenBank/DDBJ whole genome shotgun (WGS) entry which is preliminary data.</text>
</comment>
<feature type="domain" description="P-type ATPase N-terminal" evidence="1">
    <location>
        <begin position="90"/>
        <end position="152"/>
    </location>
</feature>
<keyword evidence="3" id="KW-1185">Reference proteome</keyword>
<dbReference type="GO" id="GO:0005886">
    <property type="term" value="C:plasma membrane"/>
    <property type="evidence" value="ECO:0007669"/>
    <property type="project" value="TreeGrafter"/>
</dbReference>
<dbReference type="InterPro" id="IPR023298">
    <property type="entry name" value="ATPase_P-typ_TM_dom_sf"/>
</dbReference>
<evidence type="ECO:0000259" key="1">
    <source>
        <dbReference type="Pfam" id="PF16209"/>
    </source>
</evidence>
<dbReference type="Pfam" id="PF16209">
    <property type="entry name" value="PhoLip_ATPase_N"/>
    <property type="match status" value="1"/>
</dbReference>
<dbReference type="GO" id="GO:0140326">
    <property type="term" value="F:ATPase-coupled intramembrane lipid transporter activity"/>
    <property type="evidence" value="ECO:0007669"/>
    <property type="project" value="TreeGrafter"/>
</dbReference>